<dbReference type="AlphaFoldDB" id="A0A225NLS1"/>
<dbReference type="InterPro" id="IPR015424">
    <property type="entry name" value="PyrdxlP-dep_Trfase"/>
</dbReference>
<comment type="similarity">
    <text evidence="2 5">Belongs to the DegT/DnrJ/EryC1 family.</text>
</comment>
<feature type="modified residue" description="N6-(pyridoxal phosphate)lysine" evidence="4">
    <location>
        <position position="182"/>
    </location>
</feature>
<keyword evidence="7" id="KW-1185">Reference proteome</keyword>
<evidence type="ECO:0008006" key="8">
    <source>
        <dbReference type="Google" id="ProtNLM"/>
    </source>
</evidence>
<sequence>MLPPAASIAAYLERIDAARWYSNRGPLLEELETRLCNYLKLPPFSVSLLGTGSAALEAAIIAHAGTARPDRPLALMPSYTFIATALSAIRCGYEPWFVDVDPETWMPDPKALASHPELHRVGLVMAVTAYGCRPDMEAWVAFQAETGCPVVIDGAGAFEQFEADPSLVRSEVPVMLSLHATKTFSTAEGGAVLWRSPDGWARLAQVANFGMSDERRCEMDGFNGKLSEYHAAVGLAQLDHWPERRARFVALADSYRRAAAVSLSMPGTLRLSPEVSGAYVLIDCIDPERADRVCSSLAALGIASRRWYGRGLHGEPLMQGRGHDPMPVTEWLSGTHIGLPAAVDLTDAQIALVVETLSRVN</sequence>
<dbReference type="EMBL" id="AQQR01000003">
    <property type="protein sequence ID" value="OWU75059.1"/>
    <property type="molecule type" value="Genomic_DNA"/>
</dbReference>
<dbReference type="PANTHER" id="PTHR30244">
    <property type="entry name" value="TRANSAMINASE"/>
    <property type="match status" value="1"/>
</dbReference>
<dbReference type="GO" id="GO:0030170">
    <property type="term" value="F:pyridoxal phosphate binding"/>
    <property type="evidence" value="ECO:0007669"/>
    <property type="project" value="TreeGrafter"/>
</dbReference>
<feature type="active site" description="Proton acceptor" evidence="3">
    <location>
        <position position="182"/>
    </location>
</feature>
<dbReference type="InterPro" id="IPR015421">
    <property type="entry name" value="PyrdxlP-dep_Trfase_major"/>
</dbReference>
<keyword evidence="1 4" id="KW-0663">Pyridoxal phosphate</keyword>
<reference evidence="6 7" key="1">
    <citation type="submission" date="2013-04" db="EMBL/GenBank/DDBJ databases">
        <title>Oceanicola sp. 22II1-22F33 Genome Sequencing.</title>
        <authorList>
            <person name="Lai Q."/>
            <person name="Li G."/>
            <person name="Shao Z."/>
        </authorList>
    </citation>
    <scope>NUCLEOTIDE SEQUENCE [LARGE SCALE GENOMIC DNA]</scope>
    <source>
        <strain evidence="6 7">22II1-22F33</strain>
    </source>
</reference>
<gene>
    <name evidence="6" type="ORF">ATO3_08875</name>
</gene>
<evidence type="ECO:0000313" key="7">
    <source>
        <dbReference type="Proteomes" id="UP000215377"/>
    </source>
</evidence>
<evidence type="ECO:0000313" key="6">
    <source>
        <dbReference type="EMBL" id="OWU75059.1"/>
    </source>
</evidence>
<dbReference type="PIRSF" id="PIRSF000390">
    <property type="entry name" value="PLP_StrS"/>
    <property type="match status" value="1"/>
</dbReference>
<dbReference type="Gene3D" id="3.40.640.10">
    <property type="entry name" value="Type I PLP-dependent aspartate aminotransferase-like (Major domain)"/>
    <property type="match status" value="1"/>
</dbReference>
<dbReference type="GO" id="GO:0000271">
    <property type="term" value="P:polysaccharide biosynthetic process"/>
    <property type="evidence" value="ECO:0007669"/>
    <property type="project" value="TreeGrafter"/>
</dbReference>
<dbReference type="Pfam" id="PF01041">
    <property type="entry name" value="DegT_DnrJ_EryC1"/>
    <property type="match status" value="1"/>
</dbReference>
<dbReference type="SUPFAM" id="SSF53383">
    <property type="entry name" value="PLP-dependent transferases"/>
    <property type="match status" value="1"/>
</dbReference>
<proteinExistence type="inferred from homology"/>
<evidence type="ECO:0000256" key="3">
    <source>
        <dbReference type="PIRSR" id="PIRSR000390-1"/>
    </source>
</evidence>
<evidence type="ECO:0000256" key="4">
    <source>
        <dbReference type="PIRSR" id="PIRSR000390-2"/>
    </source>
</evidence>
<evidence type="ECO:0000256" key="5">
    <source>
        <dbReference type="RuleBase" id="RU004508"/>
    </source>
</evidence>
<dbReference type="PANTHER" id="PTHR30244:SF9">
    <property type="entry name" value="PROTEIN RV3402C"/>
    <property type="match status" value="1"/>
</dbReference>
<dbReference type="InterPro" id="IPR000653">
    <property type="entry name" value="DegT/StrS_aminotransferase"/>
</dbReference>
<dbReference type="Proteomes" id="UP000215377">
    <property type="component" value="Unassembled WGS sequence"/>
</dbReference>
<organism evidence="6 7">
    <name type="scientific">Marinibacterium profundimaris</name>
    <dbReference type="NCBI Taxonomy" id="1679460"/>
    <lineage>
        <taxon>Bacteria</taxon>
        <taxon>Pseudomonadati</taxon>
        <taxon>Pseudomonadota</taxon>
        <taxon>Alphaproteobacteria</taxon>
        <taxon>Rhodobacterales</taxon>
        <taxon>Paracoccaceae</taxon>
        <taxon>Marinibacterium</taxon>
    </lineage>
</organism>
<accession>A0A225NLS1</accession>
<evidence type="ECO:0000256" key="2">
    <source>
        <dbReference type="ARBA" id="ARBA00037999"/>
    </source>
</evidence>
<name>A0A225NLS1_9RHOB</name>
<comment type="caution">
    <text evidence="6">The sequence shown here is derived from an EMBL/GenBank/DDBJ whole genome shotgun (WGS) entry which is preliminary data.</text>
</comment>
<evidence type="ECO:0000256" key="1">
    <source>
        <dbReference type="ARBA" id="ARBA00022898"/>
    </source>
</evidence>
<protein>
    <recommendedName>
        <fullName evidence="8">Aminotransferase DegT</fullName>
    </recommendedName>
</protein>
<dbReference type="GO" id="GO:0008483">
    <property type="term" value="F:transaminase activity"/>
    <property type="evidence" value="ECO:0007669"/>
    <property type="project" value="TreeGrafter"/>
</dbReference>